<accession>A0A0C9XFG3</accession>
<reference evidence="3" key="2">
    <citation type="submission" date="2015-01" db="EMBL/GenBank/DDBJ databases">
        <title>Evolutionary Origins and Diversification of the Mycorrhizal Mutualists.</title>
        <authorList>
            <consortium name="DOE Joint Genome Institute"/>
            <consortium name="Mycorrhizal Genomics Consortium"/>
            <person name="Kohler A."/>
            <person name="Kuo A."/>
            <person name="Nagy L.G."/>
            <person name="Floudas D."/>
            <person name="Copeland A."/>
            <person name="Barry K.W."/>
            <person name="Cichocki N."/>
            <person name="Veneault-Fourrey C."/>
            <person name="LaButti K."/>
            <person name="Lindquist E.A."/>
            <person name="Lipzen A."/>
            <person name="Lundell T."/>
            <person name="Morin E."/>
            <person name="Murat C."/>
            <person name="Riley R."/>
            <person name="Ohm R."/>
            <person name="Sun H."/>
            <person name="Tunlid A."/>
            <person name="Henrissat B."/>
            <person name="Grigoriev I.V."/>
            <person name="Hibbett D.S."/>
            <person name="Martin F."/>
        </authorList>
    </citation>
    <scope>NUCLEOTIDE SEQUENCE [LARGE SCALE GENOMIC DNA]</scope>
    <source>
        <strain evidence="3">LaAM-08-1</strain>
    </source>
</reference>
<name>A0A0C9XFG3_9AGAR</name>
<dbReference type="HOGENOM" id="CLU_3014525_0_0_1"/>
<dbReference type="Proteomes" id="UP000054477">
    <property type="component" value="Unassembled WGS sequence"/>
</dbReference>
<protein>
    <submittedName>
        <fullName evidence="2">Uncharacterized protein</fullName>
    </submittedName>
</protein>
<evidence type="ECO:0000256" key="1">
    <source>
        <dbReference type="SAM" id="MobiDB-lite"/>
    </source>
</evidence>
<feature type="compositionally biased region" description="Basic residues" evidence="1">
    <location>
        <begin position="39"/>
        <end position="48"/>
    </location>
</feature>
<keyword evidence="3" id="KW-1185">Reference proteome</keyword>
<dbReference type="AlphaFoldDB" id="A0A0C9XFG3"/>
<evidence type="ECO:0000313" key="3">
    <source>
        <dbReference type="Proteomes" id="UP000054477"/>
    </source>
</evidence>
<dbReference type="EMBL" id="KN838578">
    <property type="protein sequence ID" value="KIK03661.1"/>
    <property type="molecule type" value="Genomic_DNA"/>
</dbReference>
<organism evidence="2 3">
    <name type="scientific">Laccaria amethystina LaAM-08-1</name>
    <dbReference type="NCBI Taxonomy" id="1095629"/>
    <lineage>
        <taxon>Eukaryota</taxon>
        <taxon>Fungi</taxon>
        <taxon>Dikarya</taxon>
        <taxon>Basidiomycota</taxon>
        <taxon>Agaricomycotina</taxon>
        <taxon>Agaricomycetes</taxon>
        <taxon>Agaricomycetidae</taxon>
        <taxon>Agaricales</taxon>
        <taxon>Agaricineae</taxon>
        <taxon>Hydnangiaceae</taxon>
        <taxon>Laccaria</taxon>
    </lineage>
</organism>
<proteinExistence type="predicted"/>
<sequence length="56" mass="6064">MTQKFSQEDQISNILYNTFVIKGDDGSGGTVCNGDTAKTKHTSRGTKKRAGEQLLS</sequence>
<reference evidence="2 3" key="1">
    <citation type="submission" date="2014-04" db="EMBL/GenBank/DDBJ databases">
        <authorList>
            <consortium name="DOE Joint Genome Institute"/>
            <person name="Kuo A."/>
            <person name="Kohler A."/>
            <person name="Nagy L.G."/>
            <person name="Floudas D."/>
            <person name="Copeland A."/>
            <person name="Barry K.W."/>
            <person name="Cichocki N."/>
            <person name="Veneault-Fourrey C."/>
            <person name="LaButti K."/>
            <person name="Lindquist E.A."/>
            <person name="Lipzen A."/>
            <person name="Lundell T."/>
            <person name="Morin E."/>
            <person name="Murat C."/>
            <person name="Sun H."/>
            <person name="Tunlid A."/>
            <person name="Henrissat B."/>
            <person name="Grigoriev I.V."/>
            <person name="Hibbett D.S."/>
            <person name="Martin F."/>
            <person name="Nordberg H.P."/>
            <person name="Cantor M.N."/>
            <person name="Hua S.X."/>
        </authorList>
    </citation>
    <scope>NUCLEOTIDE SEQUENCE [LARGE SCALE GENOMIC DNA]</scope>
    <source>
        <strain evidence="2 3">LaAM-08-1</strain>
    </source>
</reference>
<feature type="region of interest" description="Disordered" evidence="1">
    <location>
        <begin position="23"/>
        <end position="56"/>
    </location>
</feature>
<evidence type="ECO:0000313" key="2">
    <source>
        <dbReference type="EMBL" id="KIK03661.1"/>
    </source>
</evidence>
<gene>
    <name evidence="2" type="ORF">K443DRAFT_5276</name>
</gene>